<feature type="coiled-coil region" evidence="1">
    <location>
        <begin position="77"/>
        <end position="104"/>
    </location>
</feature>
<protein>
    <submittedName>
        <fullName evidence="2">Uncharacterized protein</fullName>
    </submittedName>
</protein>
<proteinExistence type="predicted"/>
<accession>A0ABU5E170</accession>
<dbReference type="Proteomes" id="UP001271769">
    <property type="component" value="Unassembled WGS sequence"/>
</dbReference>
<keyword evidence="1" id="KW-0175">Coiled coil</keyword>
<evidence type="ECO:0000313" key="2">
    <source>
        <dbReference type="EMBL" id="MDY0872658.1"/>
    </source>
</evidence>
<dbReference type="RefSeq" id="WP_320501132.1">
    <property type="nucleotide sequence ID" value="NZ_JAXCLX010000002.1"/>
</dbReference>
<reference evidence="2 3" key="1">
    <citation type="journal article" date="2013" name="Antonie Van Leeuwenhoek">
        <title>Dongia rigui sp. nov., isolated from freshwater of a large wetland in Korea.</title>
        <authorList>
            <person name="Baik K.S."/>
            <person name="Hwang Y.M."/>
            <person name="Choi J.S."/>
            <person name="Kwon J."/>
            <person name="Seong C.N."/>
        </authorList>
    </citation>
    <scope>NUCLEOTIDE SEQUENCE [LARGE SCALE GENOMIC DNA]</scope>
    <source>
        <strain evidence="2 3">04SU4-P</strain>
    </source>
</reference>
<organism evidence="2 3">
    <name type="scientific">Dongia rigui</name>
    <dbReference type="NCBI Taxonomy" id="940149"/>
    <lineage>
        <taxon>Bacteria</taxon>
        <taxon>Pseudomonadati</taxon>
        <taxon>Pseudomonadota</taxon>
        <taxon>Alphaproteobacteria</taxon>
        <taxon>Rhodospirillales</taxon>
        <taxon>Dongiaceae</taxon>
        <taxon>Dongia</taxon>
    </lineage>
</organism>
<sequence>MADSKFEWPDDEAFQQFLIKRAQTYPPSIVDVDLYNRVAEGLEPFVDSTYQATQALFETGNAGSGAHGVEKLNPLHVEILLDQAADLLERAAAATRNLDELKRRQFQQRLEFSEFEQVDKIHANEIRENKYKIDGLTATAEFNGVSSAISSLTLNLEALAAHRNDYWVGENLNNMISRAATLLTIQQFPSEGFPEQQFSFEDAASPKATNPKAQAVWKLSPYLIAPDLGERALQLSIQYQEMFGQRVALEAKREALSVKKDFETANENFQLSRIKVARDLVSRKLVESAIPGSALNYDSQVKVHEELVDQDVRRALFRMMASQTGLKRIYGFDEALPGGAGSNSGADVYSLLNWVRRAIDFLSISAASDQLTVMPVSIRSLLNDDTVWEEGKKHGVWTFSIPENGSVFGALGRMLSDLSCLRIRGVSGFTVGSTEYWQLRIERPTESWLGAPLLPVWLGRVTDRGANADAEVAGTATWFNASLYGDWKVSLAKAAQATSSDLAAVKDVYLELMTVARPAVAPK</sequence>
<dbReference type="EMBL" id="JAXCLX010000002">
    <property type="protein sequence ID" value="MDY0872658.1"/>
    <property type="molecule type" value="Genomic_DNA"/>
</dbReference>
<name>A0ABU5E170_9PROT</name>
<gene>
    <name evidence="2" type="ORF">SMD31_12010</name>
</gene>
<keyword evidence="3" id="KW-1185">Reference proteome</keyword>
<comment type="caution">
    <text evidence="2">The sequence shown here is derived from an EMBL/GenBank/DDBJ whole genome shotgun (WGS) entry which is preliminary data.</text>
</comment>
<evidence type="ECO:0000313" key="3">
    <source>
        <dbReference type="Proteomes" id="UP001271769"/>
    </source>
</evidence>
<evidence type="ECO:0000256" key="1">
    <source>
        <dbReference type="SAM" id="Coils"/>
    </source>
</evidence>